<dbReference type="Gene3D" id="3.20.20.70">
    <property type="entry name" value="Aldolase class I"/>
    <property type="match status" value="1"/>
</dbReference>
<comment type="similarity">
    <text evidence="1 3">Belongs to the DapA family.</text>
</comment>
<dbReference type="RefSeq" id="WP_021199453.1">
    <property type="nucleotide sequence ID" value="NZ_ATAO01000168.1"/>
</dbReference>
<dbReference type="InterPro" id="IPR002220">
    <property type="entry name" value="DapA-like"/>
</dbReference>
<dbReference type="AlphaFoldDB" id="T5KQD2"/>
<reference evidence="4 5" key="1">
    <citation type="journal article" date="2013" name="Genome Announc.">
        <title>Whole-genome sequences of five oyster-associated bacteria show potential for crude oil hydrocarbon degradation.</title>
        <authorList>
            <person name="Chauhan A."/>
            <person name="Green S."/>
            <person name="Pathak A."/>
            <person name="Thomas J."/>
            <person name="Venkatramanan R."/>
        </authorList>
    </citation>
    <scope>NUCLEOTIDE SEQUENCE [LARGE SCALE GENOMIC DNA]</scope>
    <source>
        <strain evidence="4 5">MF109</strain>
    </source>
</reference>
<dbReference type="Pfam" id="PF00701">
    <property type="entry name" value="DHDPS"/>
    <property type="match status" value="1"/>
</dbReference>
<evidence type="ECO:0000313" key="5">
    <source>
        <dbReference type="Proteomes" id="UP000016033"/>
    </source>
</evidence>
<comment type="caution">
    <text evidence="4">The sequence shown here is derived from an EMBL/GenBank/DDBJ whole genome shotgun (WGS) entry which is preliminary data.</text>
</comment>
<dbReference type="PATRIC" id="fig|1333857.3.peg.1489"/>
<dbReference type="EMBL" id="ATAO01000168">
    <property type="protein sequence ID" value="EQM79557.1"/>
    <property type="molecule type" value="Genomic_DNA"/>
</dbReference>
<evidence type="ECO:0000313" key="4">
    <source>
        <dbReference type="EMBL" id="EQM79557.1"/>
    </source>
</evidence>
<dbReference type="InterPro" id="IPR013785">
    <property type="entry name" value="Aldolase_TIM"/>
</dbReference>
<dbReference type="CDD" id="cd00408">
    <property type="entry name" value="DHDPS-like"/>
    <property type="match status" value="1"/>
</dbReference>
<dbReference type="PIRSF" id="PIRSF001365">
    <property type="entry name" value="DHDPS"/>
    <property type="match status" value="1"/>
</dbReference>
<evidence type="ECO:0000256" key="3">
    <source>
        <dbReference type="PIRNR" id="PIRNR001365"/>
    </source>
</evidence>
<dbReference type="SMART" id="SM01130">
    <property type="entry name" value="DHDPS"/>
    <property type="match status" value="1"/>
</dbReference>
<sequence length="311" mass="33599">MNTRIEGVCPVVETPFTNDGRIDVESLRHLVRSLADAGVRSVMYPGFASEFYKLTDLERDELTGALLDEAHRHGIVVVVSVPDHATVVAVERARRAVEQGADMINILPPHTQSPSRTAVRAHIGAILDTTGSTPAILQYAPAQTGTALDAAVIAELAAAHPNLVQVKVESVPPGQLISALREAAPGLSCLVGYAGVQLIDALRRGAVGVQPGSSFPEIYLAICDAWENGDRQRAAALHARLLPYISYWMQSVELIIAAEKEISAQRGLLRSATCRAPSRELDSEEQEMITRFLVDFDEFLRPAPRAISIQG</sequence>
<gene>
    <name evidence="4" type="ORF">L687_15895</name>
</gene>
<evidence type="ECO:0000256" key="2">
    <source>
        <dbReference type="ARBA" id="ARBA00023239"/>
    </source>
</evidence>
<keyword evidence="2 3" id="KW-0456">Lyase</keyword>
<protein>
    <recommendedName>
        <fullName evidence="6">Dihydrodipicolinate synthetase</fullName>
    </recommendedName>
</protein>
<evidence type="ECO:0008006" key="6">
    <source>
        <dbReference type="Google" id="ProtNLM"/>
    </source>
</evidence>
<dbReference type="SUPFAM" id="SSF51569">
    <property type="entry name" value="Aldolase"/>
    <property type="match status" value="1"/>
</dbReference>
<accession>T5KQD2</accession>
<name>T5KQD2_MICMQ</name>
<dbReference type="Proteomes" id="UP000016033">
    <property type="component" value="Unassembled WGS sequence"/>
</dbReference>
<organism evidence="4 5">
    <name type="scientific">Microbacterium maritypicum MF109</name>
    <dbReference type="NCBI Taxonomy" id="1333857"/>
    <lineage>
        <taxon>Bacteria</taxon>
        <taxon>Bacillati</taxon>
        <taxon>Actinomycetota</taxon>
        <taxon>Actinomycetes</taxon>
        <taxon>Micrococcales</taxon>
        <taxon>Microbacteriaceae</taxon>
        <taxon>Microbacterium</taxon>
    </lineage>
</organism>
<dbReference type="PANTHER" id="PTHR12128:SF66">
    <property type="entry name" value="4-HYDROXY-2-OXOGLUTARATE ALDOLASE, MITOCHONDRIAL"/>
    <property type="match status" value="1"/>
</dbReference>
<proteinExistence type="inferred from homology"/>
<dbReference type="PANTHER" id="PTHR12128">
    <property type="entry name" value="DIHYDRODIPICOLINATE SYNTHASE"/>
    <property type="match status" value="1"/>
</dbReference>
<evidence type="ECO:0000256" key="1">
    <source>
        <dbReference type="ARBA" id="ARBA00007592"/>
    </source>
</evidence>
<dbReference type="GO" id="GO:0008840">
    <property type="term" value="F:4-hydroxy-tetrahydrodipicolinate synthase activity"/>
    <property type="evidence" value="ECO:0007669"/>
    <property type="project" value="TreeGrafter"/>
</dbReference>